<dbReference type="EC" id="2.7.7.49" evidence="1"/>
<dbReference type="InterPro" id="IPR041373">
    <property type="entry name" value="RT_RNaseH"/>
</dbReference>
<feature type="compositionally biased region" description="Polar residues" evidence="8">
    <location>
        <begin position="1281"/>
        <end position="1292"/>
    </location>
</feature>
<evidence type="ECO:0000256" key="3">
    <source>
        <dbReference type="ARBA" id="ARBA00022695"/>
    </source>
</evidence>
<dbReference type="Gene3D" id="2.40.70.10">
    <property type="entry name" value="Acid Proteases"/>
    <property type="match status" value="1"/>
</dbReference>
<reference evidence="11" key="2">
    <citation type="submission" date="2025-05" db="UniProtKB">
        <authorList>
            <consortium name="EnsemblMetazoa"/>
        </authorList>
    </citation>
    <scope>IDENTIFICATION</scope>
    <source>
        <strain evidence="11">Foshan</strain>
    </source>
</reference>
<feature type="region of interest" description="Disordered" evidence="8">
    <location>
        <begin position="244"/>
        <end position="278"/>
    </location>
</feature>
<evidence type="ECO:0000259" key="9">
    <source>
        <dbReference type="PROSITE" id="PS50878"/>
    </source>
</evidence>
<feature type="compositionally biased region" description="Acidic residues" evidence="8">
    <location>
        <begin position="1264"/>
        <end position="1276"/>
    </location>
</feature>
<protein>
    <recommendedName>
        <fullName evidence="1">RNA-directed DNA polymerase</fullName>
        <ecNumber evidence="1">2.7.7.49</ecNumber>
    </recommendedName>
</protein>
<dbReference type="EnsemblMetazoa" id="AALFPA23_006200.R8025">
    <property type="protein sequence ID" value="AALFPA23_006200.P8025"/>
    <property type="gene ID" value="AALFPA23_006200"/>
</dbReference>
<dbReference type="Pfam" id="PF17921">
    <property type="entry name" value="Integrase_H2C2"/>
    <property type="match status" value="1"/>
</dbReference>
<keyword evidence="4" id="KW-0540">Nuclease</keyword>
<dbReference type="InterPro" id="IPR043502">
    <property type="entry name" value="DNA/RNA_pol_sf"/>
</dbReference>
<dbReference type="InterPro" id="IPR012337">
    <property type="entry name" value="RNaseH-like_sf"/>
</dbReference>
<evidence type="ECO:0000259" key="10">
    <source>
        <dbReference type="PROSITE" id="PS50994"/>
    </source>
</evidence>
<keyword evidence="7" id="KW-0695">RNA-directed DNA polymerase</keyword>
<evidence type="ECO:0000256" key="1">
    <source>
        <dbReference type="ARBA" id="ARBA00012493"/>
    </source>
</evidence>
<evidence type="ECO:0000256" key="5">
    <source>
        <dbReference type="ARBA" id="ARBA00022759"/>
    </source>
</evidence>
<dbReference type="GeneID" id="134290496"/>
<feature type="domain" description="Reverse transcriptase" evidence="9">
    <location>
        <begin position="459"/>
        <end position="638"/>
    </location>
</feature>
<dbReference type="InterPro" id="IPR036875">
    <property type="entry name" value="Znf_CCHC_sf"/>
</dbReference>
<dbReference type="Gene3D" id="3.30.70.270">
    <property type="match status" value="2"/>
</dbReference>
<dbReference type="SUPFAM" id="SSF53098">
    <property type="entry name" value="Ribonuclease H-like"/>
    <property type="match status" value="1"/>
</dbReference>
<name>A0ABM1Y6F7_AEDAL</name>
<reference evidence="12" key="1">
    <citation type="journal article" date="2015" name="Proc. Natl. Acad. Sci. U.S.A.">
        <title>Genome sequence of the Asian Tiger mosquito, Aedes albopictus, reveals insights into its biology, genetics, and evolution.</title>
        <authorList>
            <person name="Chen X.G."/>
            <person name="Jiang X."/>
            <person name="Gu J."/>
            <person name="Xu M."/>
            <person name="Wu Y."/>
            <person name="Deng Y."/>
            <person name="Zhang C."/>
            <person name="Bonizzoni M."/>
            <person name="Dermauw W."/>
            <person name="Vontas J."/>
            <person name="Armbruster P."/>
            <person name="Huang X."/>
            <person name="Yang Y."/>
            <person name="Zhang H."/>
            <person name="He W."/>
            <person name="Peng H."/>
            <person name="Liu Y."/>
            <person name="Wu K."/>
            <person name="Chen J."/>
            <person name="Lirakis M."/>
            <person name="Topalis P."/>
            <person name="Van Leeuwen T."/>
            <person name="Hall A.B."/>
            <person name="Jiang X."/>
            <person name="Thorpe C."/>
            <person name="Mueller R.L."/>
            <person name="Sun C."/>
            <person name="Waterhouse R.M."/>
            <person name="Yan G."/>
            <person name="Tu Z.J."/>
            <person name="Fang X."/>
            <person name="James A.A."/>
        </authorList>
    </citation>
    <scope>NUCLEOTIDE SEQUENCE [LARGE SCALE GENOMIC DNA]</scope>
    <source>
        <strain evidence="12">Foshan</strain>
    </source>
</reference>
<dbReference type="InterPro" id="IPR021109">
    <property type="entry name" value="Peptidase_aspartic_dom_sf"/>
</dbReference>
<dbReference type="PROSITE" id="PS50878">
    <property type="entry name" value="RT_POL"/>
    <property type="match status" value="1"/>
</dbReference>
<keyword evidence="6" id="KW-0378">Hydrolase</keyword>
<dbReference type="SMART" id="SM00343">
    <property type="entry name" value="ZnF_C2HC"/>
    <property type="match status" value="2"/>
</dbReference>
<dbReference type="InterPro" id="IPR043128">
    <property type="entry name" value="Rev_trsase/Diguanyl_cyclase"/>
</dbReference>
<evidence type="ECO:0000256" key="2">
    <source>
        <dbReference type="ARBA" id="ARBA00022679"/>
    </source>
</evidence>
<dbReference type="Gene3D" id="4.10.60.10">
    <property type="entry name" value="Zinc finger, CCHC-type"/>
    <property type="match status" value="1"/>
</dbReference>
<dbReference type="InterPro" id="IPR036397">
    <property type="entry name" value="RNaseH_sf"/>
</dbReference>
<evidence type="ECO:0000313" key="11">
    <source>
        <dbReference type="EnsemblMetazoa" id="AALFPA23_006200.P8025"/>
    </source>
</evidence>
<feature type="region of interest" description="Disordered" evidence="8">
    <location>
        <begin position="1231"/>
        <end position="1317"/>
    </location>
</feature>
<dbReference type="CDD" id="cd00303">
    <property type="entry name" value="retropepsin_like"/>
    <property type="match status" value="1"/>
</dbReference>
<evidence type="ECO:0000256" key="6">
    <source>
        <dbReference type="ARBA" id="ARBA00022801"/>
    </source>
</evidence>
<keyword evidence="5" id="KW-0255">Endonuclease</keyword>
<evidence type="ECO:0000313" key="12">
    <source>
        <dbReference type="Proteomes" id="UP000069940"/>
    </source>
</evidence>
<dbReference type="InterPro" id="IPR001584">
    <property type="entry name" value="Integrase_cat-core"/>
</dbReference>
<keyword evidence="3" id="KW-0548">Nucleotidyltransferase</keyword>
<dbReference type="InterPro" id="IPR050951">
    <property type="entry name" value="Retrovirus_Pol_polyprotein"/>
</dbReference>
<keyword evidence="2" id="KW-0808">Transferase</keyword>
<proteinExistence type="predicted"/>
<accession>A0ABM1Y6F7</accession>
<evidence type="ECO:0000256" key="8">
    <source>
        <dbReference type="SAM" id="MobiDB-lite"/>
    </source>
</evidence>
<dbReference type="PROSITE" id="PS50994">
    <property type="entry name" value="INTEGRASE"/>
    <property type="match status" value="1"/>
</dbReference>
<evidence type="ECO:0000256" key="4">
    <source>
        <dbReference type="ARBA" id="ARBA00022722"/>
    </source>
</evidence>
<dbReference type="CDD" id="cd09274">
    <property type="entry name" value="RNase_HI_RT_Ty3"/>
    <property type="match status" value="1"/>
</dbReference>
<dbReference type="PANTHER" id="PTHR37984:SF11">
    <property type="entry name" value="INTEGRASE CATALYTIC DOMAIN-CONTAINING PROTEIN"/>
    <property type="match status" value="1"/>
</dbReference>
<feature type="domain" description="Integrase catalytic" evidence="10">
    <location>
        <begin position="1001"/>
        <end position="1154"/>
    </location>
</feature>
<sequence length="1339" mass="152497">MNPVGGGMPPFDPDDTTNVSSRWKKWKRSFEIFLDVNNVALPSRKKSYLLHFAGEVVQDVYDSLVGAVEPPVPAGSDAYQEAMRVLDGHFLPMKCLPQERHIFRNLQQEPDEKISKFVLRLREQGNLCEYQDWLDENIKEQIFEKGSSDELRAKILTKPSMTLAEIINEGRSLETIEKVRQQLKHSGDINKISTSKNECFRCGRVGHYASDDCCPAKNKKCEKCGLIGHFRRCCKTKERESENQFSRQRNRRVRQVGEEASGGNESVYDSDDSSSDATETRHDVKYVFAADTDDTQAEKVICSIGGVKIKWIVDSGAGINVIDDDTWRYLKKHNVDVLSQTKESKRTLKAYGNNDLHVVGEFTANISTKHCSIVAEVVVVKDRGASLLSRETATRLNILSINTNVWKINADPNKIGTIKGFEVRLQINDSIKPVQHTKCHVPIPLQEKVQQEIDHLLEQDIIEAAPRDSPWISRLVVSPKAGDPSSVRLCVDMRAANKAIVPQHHPLPTFEDIVPHLNDCRWFSKIDLVKAFHQVPLAEDSRFITTFATHQGYYRYKRLTFGMNCASEVFQSIIERILKGIKYVRVFIDDIMVFAPTKHQHDATLREVIQRLEEYGITINLKKCEFGKPEVTFMGHVLSEKGIKPTLDKVEAIRRLREPCTVEEVRSFLGTITYLGRFIPDLSTLTTPLRQLLRKDSKFVWGSPQKEAFQKIKDILVDPKSLGYYSPCDKTILIADASPTGLGGVLLQEKDGVKRVICYISKGLSDAEKSYAQNEKEALALVWATERLQIYLRGMEFLLLTDHEPLKVIFGPGHPSCPRIERWAMRLQSFRFQIVHIPGKVNIADSLSRLPKFKHCTTYDRIGEEAVLAIMEHAKPVALSMEELSTQSERDAILSDVKEAIRTGRWSDAVKKYAPFKEELYCYDQVLLRGDRLVVPSNLQKRVLRLAHIGHPGIERTKQRLRSKVWWPSMDRDVERAVKSCLDCQVVGKLVPAEPMEVRRMPENPWEVLHLDILGPLPSGDSLLVIIDPYSRYRVIEVLRQTTSTDIVDRLRPLFMRLGIPNVIITDNARNFSSKVMEDFCGELGVKLRHTTPYWPQANGEVERQNRSILKVLRISELNKSNWKQDLEEYNYVYALTPHPATGYSPAELAFGRKFRDWIPHPFQLTGVLDAEVQDNDKAYKHNSKTYYDDTKGARESNLCVGDEVLMRNMNPANKLAANFHSQPARVFQKQGNSVVIETPTGERYRRNSSHLKKVYNESQGETADQDTEKESDDLLEWTTPPEQQRNTPGPSEQREGSTVETNGSVNGPASIKLKRKVRQPLRFDDYILDLNQVAEQGV</sequence>
<dbReference type="CDD" id="cd01647">
    <property type="entry name" value="RT_LTR"/>
    <property type="match status" value="1"/>
</dbReference>
<dbReference type="PANTHER" id="PTHR37984">
    <property type="entry name" value="PROTEIN CBG26694"/>
    <property type="match status" value="1"/>
</dbReference>
<dbReference type="Gene3D" id="3.10.10.10">
    <property type="entry name" value="HIV Type 1 Reverse Transcriptase, subunit A, domain 1"/>
    <property type="match status" value="1"/>
</dbReference>
<dbReference type="SUPFAM" id="SSF57756">
    <property type="entry name" value="Retrovirus zinc finger-like domains"/>
    <property type="match status" value="1"/>
</dbReference>
<dbReference type="InterPro" id="IPR000477">
    <property type="entry name" value="RT_dom"/>
</dbReference>
<dbReference type="Pfam" id="PF17917">
    <property type="entry name" value="RT_RNaseH"/>
    <property type="match status" value="1"/>
</dbReference>
<dbReference type="Pfam" id="PF00078">
    <property type="entry name" value="RVT_1"/>
    <property type="match status" value="1"/>
</dbReference>
<dbReference type="Gene3D" id="1.10.340.70">
    <property type="match status" value="1"/>
</dbReference>
<evidence type="ECO:0000256" key="7">
    <source>
        <dbReference type="ARBA" id="ARBA00022918"/>
    </source>
</evidence>
<dbReference type="Gene3D" id="3.10.20.370">
    <property type="match status" value="1"/>
</dbReference>
<organism evidence="11 12">
    <name type="scientific">Aedes albopictus</name>
    <name type="common">Asian tiger mosquito</name>
    <name type="synonym">Stegomyia albopicta</name>
    <dbReference type="NCBI Taxonomy" id="7160"/>
    <lineage>
        <taxon>Eukaryota</taxon>
        <taxon>Metazoa</taxon>
        <taxon>Ecdysozoa</taxon>
        <taxon>Arthropoda</taxon>
        <taxon>Hexapoda</taxon>
        <taxon>Insecta</taxon>
        <taxon>Pterygota</taxon>
        <taxon>Neoptera</taxon>
        <taxon>Endopterygota</taxon>
        <taxon>Diptera</taxon>
        <taxon>Nematocera</taxon>
        <taxon>Culicoidea</taxon>
        <taxon>Culicidae</taxon>
        <taxon>Culicinae</taxon>
        <taxon>Aedini</taxon>
        <taxon>Aedes</taxon>
        <taxon>Stegomyia</taxon>
    </lineage>
</organism>
<dbReference type="InterPro" id="IPR041588">
    <property type="entry name" value="Integrase_H2C2"/>
</dbReference>
<dbReference type="Pfam" id="PF00665">
    <property type="entry name" value="rve"/>
    <property type="match status" value="1"/>
</dbReference>
<dbReference type="InterPro" id="IPR001878">
    <property type="entry name" value="Znf_CCHC"/>
</dbReference>
<dbReference type="Proteomes" id="UP000069940">
    <property type="component" value="Unassembled WGS sequence"/>
</dbReference>
<dbReference type="SUPFAM" id="SSF56672">
    <property type="entry name" value="DNA/RNA polymerases"/>
    <property type="match status" value="1"/>
</dbReference>
<feature type="compositionally biased region" description="Polar residues" evidence="8">
    <location>
        <begin position="1299"/>
        <end position="1308"/>
    </location>
</feature>
<dbReference type="Gene3D" id="3.30.420.10">
    <property type="entry name" value="Ribonuclease H-like superfamily/Ribonuclease H"/>
    <property type="match status" value="1"/>
</dbReference>
<keyword evidence="12" id="KW-1185">Reference proteome</keyword>
<dbReference type="RefSeq" id="XP_062713633.1">
    <property type="nucleotide sequence ID" value="XM_062857649.1"/>
</dbReference>